<dbReference type="STRING" id="1265861.BCAMP_12115"/>
<keyword evidence="2" id="KW-1185">Reference proteome</keyword>
<dbReference type="Proteomes" id="UP000019243">
    <property type="component" value="Unassembled WGS sequence"/>
</dbReference>
<evidence type="ECO:0000313" key="2">
    <source>
        <dbReference type="Proteomes" id="UP000019243"/>
    </source>
</evidence>
<comment type="caution">
    <text evidence="1">The sequence shown here is derived from an EMBL/GenBank/DDBJ whole genome shotgun (WGS) entry which is preliminary data.</text>
</comment>
<organism evidence="1 2">
    <name type="scientific">Brochothrix campestris FSL F6-1037</name>
    <dbReference type="NCBI Taxonomy" id="1265861"/>
    <lineage>
        <taxon>Bacteria</taxon>
        <taxon>Bacillati</taxon>
        <taxon>Bacillota</taxon>
        <taxon>Bacilli</taxon>
        <taxon>Bacillales</taxon>
        <taxon>Listeriaceae</taxon>
        <taxon>Brochothrix</taxon>
    </lineage>
</organism>
<proteinExistence type="predicted"/>
<name>W7CC89_9LIST</name>
<accession>W7CC89</accession>
<dbReference type="EMBL" id="AODH01000062">
    <property type="protein sequence ID" value="EUJ34800.1"/>
    <property type="molecule type" value="Genomic_DNA"/>
</dbReference>
<evidence type="ECO:0000313" key="1">
    <source>
        <dbReference type="EMBL" id="EUJ34800.1"/>
    </source>
</evidence>
<dbReference type="AlphaFoldDB" id="W7CC89"/>
<feature type="non-terminal residue" evidence="1">
    <location>
        <position position="1"/>
    </location>
</feature>
<gene>
    <name evidence="1" type="ORF">BCAMP_12115</name>
</gene>
<reference evidence="1 2" key="1">
    <citation type="submission" date="2012-12" db="EMBL/GenBank/DDBJ databases">
        <title>Novel taxa of Listeriaceae from agricultural environments in the United States.</title>
        <authorList>
            <person name="den Bakker H.C."/>
            <person name="Allred A."/>
            <person name="Warchocki S."/>
            <person name="Wright E.M."/>
            <person name="Burrell A."/>
            <person name="Nightingale K.K."/>
            <person name="Kephart D."/>
            <person name="Wiedmann M."/>
        </authorList>
    </citation>
    <scope>NUCLEOTIDE SEQUENCE [LARGE SCALE GENOMIC DNA]</scope>
    <source>
        <strain evidence="1 2">FSL F6-1037</strain>
    </source>
</reference>
<protein>
    <submittedName>
        <fullName evidence="1">Integrase catalytic subunit</fullName>
    </submittedName>
</protein>
<sequence>KGRSVSDVSDQLVQRIQTWMNNLPRRILGFQTPKELFLEEITKLQLFTNEKSKLTIMIRHVVANLCLQFMKKKKS</sequence>